<dbReference type="CDD" id="cd04923">
    <property type="entry name" value="ACT_AK-LysC-DapG-like_2"/>
    <property type="match status" value="1"/>
</dbReference>
<keyword evidence="6 13" id="KW-0808">Transferase</keyword>
<dbReference type="InterPro" id="IPR054352">
    <property type="entry name" value="ACT_Aspartokinase"/>
</dbReference>
<gene>
    <name evidence="16" type="ORF">SAMN05421733_10287</name>
</gene>
<dbReference type="GO" id="GO:0004072">
    <property type="term" value="F:aspartate kinase activity"/>
    <property type="evidence" value="ECO:0007669"/>
    <property type="project" value="UniProtKB-EC"/>
</dbReference>
<keyword evidence="7 12" id="KW-0547">Nucleotide-binding</keyword>
<dbReference type="AlphaFoldDB" id="A0A1G6GRS0"/>
<evidence type="ECO:0000259" key="15">
    <source>
        <dbReference type="PROSITE" id="PS51671"/>
    </source>
</evidence>
<evidence type="ECO:0000256" key="7">
    <source>
        <dbReference type="ARBA" id="ARBA00022741"/>
    </source>
</evidence>
<evidence type="ECO:0000256" key="11">
    <source>
        <dbReference type="ARBA" id="ARBA00047872"/>
    </source>
</evidence>
<evidence type="ECO:0000256" key="5">
    <source>
        <dbReference type="ARBA" id="ARBA00022605"/>
    </source>
</evidence>
<dbReference type="CDD" id="cd04261">
    <property type="entry name" value="AAK_AKii-LysC-BS"/>
    <property type="match status" value="1"/>
</dbReference>
<feature type="binding site" evidence="12">
    <location>
        <position position="184"/>
    </location>
    <ligand>
        <name>ATP</name>
        <dbReference type="ChEBI" id="CHEBI:30616"/>
    </ligand>
</feature>
<dbReference type="STRING" id="1219383.SAMN05421733_10287"/>
<dbReference type="InterPro" id="IPR045865">
    <property type="entry name" value="ACT-like_dom_sf"/>
</dbReference>
<dbReference type="RefSeq" id="WP_092746783.1">
    <property type="nucleotide sequence ID" value="NZ_FMYL01000002.1"/>
</dbReference>
<dbReference type="NCBIfam" id="TIGR00656">
    <property type="entry name" value="asp_kin_monofn"/>
    <property type="match status" value="1"/>
</dbReference>
<keyword evidence="5 14" id="KW-0028">Amino-acid biosynthesis</keyword>
<reference evidence="17" key="1">
    <citation type="submission" date="2016-09" db="EMBL/GenBank/DDBJ databases">
        <authorList>
            <person name="Varghese N."/>
            <person name="Submissions S."/>
        </authorList>
    </citation>
    <scope>NUCLEOTIDE SEQUENCE [LARGE SCALE GENOMIC DNA]</scope>
    <source>
        <strain evidence="17">ANC 4422</strain>
    </source>
</reference>
<feature type="binding site" evidence="12">
    <location>
        <begin position="209"/>
        <end position="210"/>
    </location>
    <ligand>
        <name>ATP</name>
        <dbReference type="ChEBI" id="CHEBI:30616"/>
    </ligand>
</feature>
<evidence type="ECO:0000256" key="1">
    <source>
        <dbReference type="ARBA" id="ARBA00004766"/>
    </source>
</evidence>
<protein>
    <recommendedName>
        <fullName evidence="13">Aspartokinase</fullName>
        <ecNumber evidence="13">2.7.2.4</ecNumber>
    </recommendedName>
</protein>
<keyword evidence="8 13" id="KW-0418">Kinase</keyword>
<dbReference type="UniPathway" id="UPA00051">
    <property type="reaction ID" value="UER00462"/>
</dbReference>
<accession>A0A1G6GRS0</accession>
<dbReference type="Gene3D" id="3.40.1160.10">
    <property type="entry name" value="Acetylglutamate kinase-like"/>
    <property type="match status" value="1"/>
</dbReference>
<dbReference type="PANTHER" id="PTHR21499">
    <property type="entry name" value="ASPARTATE KINASE"/>
    <property type="match status" value="1"/>
</dbReference>
<evidence type="ECO:0000256" key="4">
    <source>
        <dbReference type="ARBA" id="ARBA00010122"/>
    </source>
</evidence>
<dbReference type="GO" id="GO:0009088">
    <property type="term" value="P:threonine biosynthetic process"/>
    <property type="evidence" value="ECO:0007669"/>
    <property type="project" value="UniProtKB-UniPathway"/>
</dbReference>
<organism evidence="16 17">
    <name type="scientific">Acinetobacter boissieri</name>
    <dbReference type="NCBI Taxonomy" id="1219383"/>
    <lineage>
        <taxon>Bacteria</taxon>
        <taxon>Pseudomonadati</taxon>
        <taxon>Pseudomonadota</taxon>
        <taxon>Gammaproteobacteria</taxon>
        <taxon>Moraxellales</taxon>
        <taxon>Moraxellaceae</taxon>
        <taxon>Acinetobacter</taxon>
    </lineage>
</organism>
<dbReference type="PIRSF" id="PIRSF000726">
    <property type="entry name" value="Asp_kin"/>
    <property type="match status" value="1"/>
</dbReference>
<feature type="binding site" evidence="12">
    <location>
        <begin position="7"/>
        <end position="10"/>
    </location>
    <ligand>
        <name>ATP</name>
        <dbReference type="ChEBI" id="CHEBI:30616"/>
    </ligand>
</feature>
<dbReference type="UniPathway" id="UPA00050">
    <property type="reaction ID" value="UER00461"/>
</dbReference>
<comment type="pathway">
    <text evidence="2 14">Amino-acid biosynthesis; L-methionine biosynthesis via de novo pathway; L-homoserine from L-aspartate: step 1/3.</text>
</comment>
<dbReference type="InterPro" id="IPR041740">
    <property type="entry name" value="AKii-LysC-BS"/>
</dbReference>
<feature type="binding site" evidence="12">
    <location>
        <position position="179"/>
    </location>
    <ligand>
        <name>ATP</name>
        <dbReference type="ChEBI" id="CHEBI:30616"/>
    </ligand>
</feature>
<dbReference type="InterPro" id="IPR001048">
    <property type="entry name" value="Asp/Glu/Uridylate_kinase"/>
</dbReference>
<evidence type="ECO:0000256" key="9">
    <source>
        <dbReference type="ARBA" id="ARBA00022840"/>
    </source>
</evidence>
<dbReference type="InterPro" id="IPR018042">
    <property type="entry name" value="Aspartate_kinase_CS"/>
</dbReference>
<evidence type="ECO:0000256" key="8">
    <source>
        <dbReference type="ARBA" id="ARBA00022777"/>
    </source>
</evidence>
<evidence type="ECO:0000256" key="3">
    <source>
        <dbReference type="ARBA" id="ARBA00005139"/>
    </source>
</evidence>
<dbReference type="CDD" id="cd04913">
    <property type="entry name" value="ACT_AKii-LysC-BS-like_1"/>
    <property type="match status" value="1"/>
</dbReference>
<keyword evidence="17" id="KW-1185">Reference proteome</keyword>
<dbReference type="GO" id="GO:0005829">
    <property type="term" value="C:cytosol"/>
    <property type="evidence" value="ECO:0007669"/>
    <property type="project" value="TreeGrafter"/>
</dbReference>
<evidence type="ECO:0000256" key="6">
    <source>
        <dbReference type="ARBA" id="ARBA00022679"/>
    </source>
</evidence>
<comment type="pathway">
    <text evidence="1 14">Amino-acid biosynthesis; L-lysine biosynthesis via DAP pathway; (S)-tetrahydrodipicolinate from L-aspartate: step 1/4.</text>
</comment>
<dbReference type="Pfam" id="PF01842">
    <property type="entry name" value="ACT"/>
    <property type="match status" value="1"/>
</dbReference>
<dbReference type="OrthoDB" id="9799110at2"/>
<dbReference type="Pfam" id="PF00696">
    <property type="entry name" value="AA_kinase"/>
    <property type="match status" value="1"/>
</dbReference>
<comment type="catalytic activity">
    <reaction evidence="11 13">
        <text>L-aspartate + ATP = 4-phospho-L-aspartate + ADP</text>
        <dbReference type="Rhea" id="RHEA:23776"/>
        <dbReference type="ChEBI" id="CHEBI:29991"/>
        <dbReference type="ChEBI" id="CHEBI:30616"/>
        <dbReference type="ChEBI" id="CHEBI:57535"/>
        <dbReference type="ChEBI" id="CHEBI:456216"/>
        <dbReference type="EC" id="2.7.2.4"/>
    </reaction>
</comment>
<evidence type="ECO:0000313" key="16">
    <source>
        <dbReference type="EMBL" id="SDB84641.1"/>
    </source>
</evidence>
<dbReference type="FunFam" id="3.30.2130.10:FF:000002">
    <property type="entry name" value="Aspartokinase"/>
    <property type="match status" value="1"/>
</dbReference>
<sequence length="426" mass="46176">MALIVQKYGGTSMGTPERILNVARRVKRWHDHGHQVVIVVSAMSGETNRLLALAKAITTTPEPRELDQMVSTGEQVTISMLAMALNSIGVRAKSYTGRQVAIKTDQSFTKARIESIDTHLMTTDLEQGKVIVVAGFQGVDTLGNTTTLGRGGSDTTGVALAAALKADECQIYTDVDGVYTTDPRVVSKAKKIDRISFEEMLEMASLGSKVLQIRSVEFAGKYQVPLRVLSSFDNDNDGAFDEDFKQNVGTLITTEAEDNMEQPIISGIAFNRDESKLTILGVPDEPGIASKILSPISAANIEVDMIVQNIEEDGTTDFTFTVNRSDYAKAKSILDEIAQNIKAREVAGREDIVKVSIVGVGMRSHAGVASKMFTALAEEGINILMISTSEIKVSVLIEENYLELAVRCLHTAFGLDREHGESSARA</sequence>
<feature type="binding site" evidence="12">
    <location>
        <position position="47"/>
    </location>
    <ligand>
        <name>substrate</name>
    </ligand>
</feature>
<feature type="binding site" evidence="12">
    <location>
        <position position="74"/>
    </location>
    <ligand>
        <name>substrate</name>
    </ligand>
</feature>
<name>A0A1G6GRS0_9GAMM</name>
<dbReference type="EC" id="2.7.2.4" evidence="13"/>
<dbReference type="SUPFAM" id="SSF53633">
    <property type="entry name" value="Carbamate kinase-like"/>
    <property type="match status" value="1"/>
</dbReference>
<dbReference type="EMBL" id="FMYL01000002">
    <property type="protein sequence ID" value="SDB84641.1"/>
    <property type="molecule type" value="Genomic_DNA"/>
</dbReference>
<dbReference type="GO" id="GO:0009090">
    <property type="term" value="P:homoserine biosynthetic process"/>
    <property type="evidence" value="ECO:0007669"/>
    <property type="project" value="TreeGrafter"/>
</dbReference>
<evidence type="ECO:0000256" key="2">
    <source>
        <dbReference type="ARBA" id="ARBA00004986"/>
    </source>
</evidence>
<evidence type="ECO:0000256" key="14">
    <source>
        <dbReference type="RuleBase" id="RU004249"/>
    </source>
</evidence>
<dbReference type="InterPro" id="IPR005260">
    <property type="entry name" value="Asp_kin_monofn"/>
</dbReference>
<dbReference type="NCBIfam" id="TIGR00657">
    <property type="entry name" value="asp_kinases"/>
    <property type="match status" value="1"/>
</dbReference>
<dbReference type="Proteomes" id="UP000242501">
    <property type="component" value="Unassembled WGS sequence"/>
</dbReference>
<dbReference type="FunFam" id="3.40.1160.10:FF:000002">
    <property type="entry name" value="Aspartokinase"/>
    <property type="match status" value="1"/>
</dbReference>
<evidence type="ECO:0000256" key="13">
    <source>
        <dbReference type="RuleBase" id="RU003448"/>
    </source>
</evidence>
<dbReference type="PROSITE" id="PS00324">
    <property type="entry name" value="ASPARTOKINASE"/>
    <property type="match status" value="1"/>
</dbReference>
<feature type="binding site" evidence="12">
    <location>
        <begin position="173"/>
        <end position="174"/>
    </location>
    <ligand>
        <name>ATP</name>
        <dbReference type="ChEBI" id="CHEBI:30616"/>
    </ligand>
</feature>
<evidence type="ECO:0000256" key="12">
    <source>
        <dbReference type="PIRSR" id="PIRSR000726-1"/>
    </source>
</evidence>
<dbReference type="UniPathway" id="UPA00034">
    <property type="reaction ID" value="UER00015"/>
</dbReference>
<evidence type="ECO:0000313" key="17">
    <source>
        <dbReference type="Proteomes" id="UP000242501"/>
    </source>
</evidence>
<dbReference type="GO" id="GO:0005524">
    <property type="term" value="F:ATP binding"/>
    <property type="evidence" value="ECO:0007669"/>
    <property type="project" value="UniProtKB-KW"/>
</dbReference>
<dbReference type="Pfam" id="PF22468">
    <property type="entry name" value="ACT_9"/>
    <property type="match status" value="1"/>
</dbReference>
<dbReference type="InterPro" id="IPR036393">
    <property type="entry name" value="AceGlu_kinase-like_sf"/>
</dbReference>
<dbReference type="SUPFAM" id="SSF55021">
    <property type="entry name" value="ACT-like"/>
    <property type="match status" value="2"/>
</dbReference>
<keyword evidence="10" id="KW-0457">Lysine biosynthesis</keyword>
<proteinExistence type="inferred from homology"/>
<dbReference type="InterPro" id="IPR001341">
    <property type="entry name" value="Asp_kinase"/>
</dbReference>
<comment type="similarity">
    <text evidence="4 13">Belongs to the aspartokinase family.</text>
</comment>
<dbReference type="PROSITE" id="PS51671">
    <property type="entry name" value="ACT"/>
    <property type="match status" value="1"/>
</dbReference>
<dbReference type="InterPro" id="IPR002912">
    <property type="entry name" value="ACT_dom"/>
</dbReference>
<comment type="pathway">
    <text evidence="3 14">Amino-acid biosynthesis; L-threonine biosynthesis; L-threonine from L-aspartate: step 1/5.</text>
</comment>
<dbReference type="NCBIfam" id="NF005154">
    <property type="entry name" value="PRK06635.1-2"/>
    <property type="match status" value="1"/>
</dbReference>
<keyword evidence="9 12" id="KW-0067">ATP-binding</keyword>
<dbReference type="NCBIfam" id="NF005155">
    <property type="entry name" value="PRK06635.1-4"/>
    <property type="match status" value="1"/>
</dbReference>
<dbReference type="Gene3D" id="3.30.2130.10">
    <property type="entry name" value="VC0802-like"/>
    <property type="match status" value="1"/>
</dbReference>
<dbReference type="GO" id="GO:0009089">
    <property type="term" value="P:lysine biosynthetic process via diaminopimelate"/>
    <property type="evidence" value="ECO:0007669"/>
    <property type="project" value="UniProtKB-UniPathway"/>
</dbReference>
<dbReference type="PANTHER" id="PTHR21499:SF3">
    <property type="entry name" value="ASPARTOKINASE"/>
    <property type="match status" value="1"/>
</dbReference>
<evidence type="ECO:0000256" key="10">
    <source>
        <dbReference type="ARBA" id="ARBA00023154"/>
    </source>
</evidence>
<feature type="domain" description="ACT" evidence="15">
    <location>
        <begin position="277"/>
        <end position="360"/>
    </location>
</feature>